<evidence type="ECO:0000313" key="2">
    <source>
        <dbReference type="Proteomes" id="UP001273531"/>
    </source>
</evidence>
<dbReference type="PROSITE" id="PS51257">
    <property type="entry name" value="PROKAR_LIPOPROTEIN"/>
    <property type="match status" value="1"/>
</dbReference>
<accession>A0ABU3YBW5</accession>
<comment type="caution">
    <text evidence="1">The sequence shown here is derived from an EMBL/GenBank/DDBJ whole genome shotgun (WGS) entry which is preliminary data.</text>
</comment>
<name>A0ABU3YBW5_9SPHN</name>
<dbReference type="RefSeq" id="WP_317228059.1">
    <property type="nucleotide sequence ID" value="NZ_JAWJEJ010000002.1"/>
</dbReference>
<evidence type="ECO:0008006" key="3">
    <source>
        <dbReference type="Google" id="ProtNLM"/>
    </source>
</evidence>
<sequence length="237" mass="24699">MTRALALVALVLLAGCDVTPEKPAKPAPTAAATPAKPVAAPLSPAVRLAAAVRAVPIDKKSRYTFDGDDKLIDAPFGPVLLRHGRVADAGHAESGVVAVYYLREEGEGFALAKAYPEAATAGSFGDLSGWSLSPAFAKLPTLVVEGGGTWQGCTVSFAELVELRPTGPASVASIPTAFDDSGMTEEGAQSLEGEIADIVQDRSFTVRYKGTGSFAERYVRKGDRYEREGGESKVPGC</sequence>
<protein>
    <recommendedName>
        <fullName evidence="3">Lipoprotein</fullName>
    </recommendedName>
</protein>
<keyword evidence="2" id="KW-1185">Reference proteome</keyword>
<reference evidence="1 2" key="1">
    <citation type="submission" date="2023-10" db="EMBL/GenBank/DDBJ databases">
        <title>Sphingomonas sp. HF-S4 16S ribosomal RNA gene Genome sequencing and assembly.</title>
        <authorList>
            <person name="Lee H."/>
        </authorList>
    </citation>
    <scope>NUCLEOTIDE SEQUENCE [LARGE SCALE GENOMIC DNA]</scope>
    <source>
        <strain evidence="1 2">HF-S4</strain>
    </source>
</reference>
<gene>
    <name evidence="1" type="ORF">RZN05_17985</name>
</gene>
<dbReference type="EMBL" id="JAWJEJ010000002">
    <property type="protein sequence ID" value="MDV3458893.1"/>
    <property type="molecule type" value="Genomic_DNA"/>
</dbReference>
<dbReference type="Proteomes" id="UP001273531">
    <property type="component" value="Unassembled WGS sequence"/>
</dbReference>
<proteinExistence type="predicted"/>
<organism evidence="1 2">
    <name type="scientific">Sphingomonas agrestis</name>
    <dbReference type="NCBI Taxonomy" id="3080540"/>
    <lineage>
        <taxon>Bacteria</taxon>
        <taxon>Pseudomonadati</taxon>
        <taxon>Pseudomonadota</taxon>
        <taxon>Alphaproteobacteria</taxon>
        <taxon>Sphingomonadales</taxon>
        <taxon>Sphingomonadaceae</taxon>
        <taxon>Sphingomonas</taxon>
    </lineage>
</organism>
<evidence type="ECO:0000313" key="1">
    <source>
        <dbReference type="EMBL" id="MDV3458893.1"/>
    </source>
</evidence>